<keyword evidence="6" id="KW-0472">Membrane</keyword>
<evidence type="ECO:0000256" key="2">
    <source>
        <dbReference type="ARBA" id="ARBA00006462"/>
    </source>
</evidence>
<evidence type="ECO:0000313" key="10">
    <source>
        <dbReference type="WBParaSite" id="HNAJ_0000378601-mRNA-1"/>
    </source>
</evidence>
<comment type="similarity">
    <text evidence="2">Belongs to the glycosyltransferase 31 family. Beta3-Gal-T subfamily.</text>
</comment>
<dbReference type="InterPro" id="IPR026050">
    <property type="entry name" value="C1GALT1/C1GALT1_chp1"/>
</dbReference>
<evidence type="ECO:0000256" key="5">
    <source>
        <dbReference type="ARBA" id="ARBA00022989"/>
    </source>
</evidence>
<feature type="region of interest" description="Disordered" evidence="7">
    <location>
        <begin position="1"/>
        <end position="21"/>
    </location>
</feature>
<dbReference type="STRING" id="102285.A0A0R3T9P7"/>
<keyword evidence="9" id="KW-1185">Reference proteome</keyword>
<name>A0A0R3T9P7_RODNA</name>
<comment type="subcellular location">
    <subcellularLocation>
        <location evidence="1">Membrane</location>
        <topology evidence="1">Single-pass type II membrane protein</topology>
    </subcellularLocation>
</comment>
<keyword evidence="3" id="KW-0812">Transmembrane</keyword>
<sequence>MIAEGKEKEVSSCRKRGGPEDVNLAPENDDIFFTKFKLFSAFIQILSGACAEEVRVKMVDSLDEHGEEAFHPFSPGYMLDKNAMERTEWVQSYNYYPIRTGLNCCSDHSVSFHYISPQDMYTLDYLIYHAYPYGIARDLEQYKELARLKQGKPLFKEPPISAAKPAPNQP</sequence>
<dbReference type="OrthoDB" id="414175at2759"/>
<dbReference type="EMBL" id="UZAE01002343">
    <property type="protein sequence ID" value="VDN99643.1"/>
    <property type="molecule type" value="Genomic_DNA"/>
</dbReference>
<evidence type="ECO:0000256" key="4">
    <source>
        <dbReference type="ARBA" id="ARBA00022968"/>
    </source>
</evidence>
<keyword evidence="5" id="KW-1133">Transmembrane helix</keyword>
<keyword evidence="4" id="KW-0735">Signal-anchor</keyword>
<dbReference type="AlphaFoldDB" id="A0A0R3T9P7"/>
<proteinExistence type="inferred from homology"/>
<evidence type="ECO:0000256" key="1">
    <source>
        <dbReference type="ARBA" id="ARBA00004606"/>
    </source>
</evidence>
<dbReference type="WBParaSite" id="HNAJ_0000378601-mRNA-1">
    <property type="protein sequence ID" value="HNAJ_0000378601-mRNA-1"/>
    <property type="gene ID" value="HNAJ_0000378601"/>
</dbReference>
<evidence type="ECO:0000256" key="6">
    <source>
        <dbReference type="ARBA" id="ARBA00023136"/>
    </source>
</evidence>
<feature type="compositionally biased region" description="Basic and acidic residues" evidence="7">
    <location>
        <begin position="1"/>
        <end position="12"/>
    </location>
</feature>
<organism evidence="10">
    <name type="scientific">Rodentolepis nana</name>
    <name type="common">Dwarf tapeworm</name>
    <name type="synonym">Hymenolepis nana</name>
    <dbReference type="NCBI Taxonomy" id="102285"/>
    <lineage>
        <taxon>Eukaryota</taxon>
        <taxon>Metazoa</taxon>
        <taxon>Spiralia</taxon>
        <taxon>Lophotrochozoa</taxon>
        <taxon>Platyhelminthes</taxon>
        <taxon>Cestoda</taxon>
        <taxon>Eucestoda</taxon>
        <taxon>Cyclophyllidea</taxon>
        <taxon>Hymenolepididae</taxon>
        <taxon>Rodentolepis</taxon>
    </lineage>
</organism>
<accession>A0A0R3T9P7</accession>
<protein>
    <submittedName>
        <fullName evidence="10">Hydrogenase (acceptor)</fullName>
    </submittedName>
</protein>
<dbReference type="PANTHER" id="PTHR23033">
    <property type="entry name" value="BETA1,3-GALACTOSYLTRANSFERASE"/>
    <property type="match status" value="1"/>
</dbReference>
<evidence type="ECO:0000256" key="3">
    <source>
        <dbReference type="ARBA" id="ARBA00022692"/>
    </source>
</evidence>
<reference evidence="10" key="1">
    <citation type="submission" date="2017-02" db="UniProtKB">
        <authorList>
            <consortium name="WormBaseParasite"/>
        </authorList>
    </citation>
    <scope>IDENTIFICATION</scope>
</reference>
<gene>
    <name evidence="8" type="ORF">HNAJ_LOCUS3784</name>
</gene>
<evidence type="ECO:0000256" key="7">
    <source>
        <dbReference type="SAM" id="MobiDB-lite"/>
    </source>
</evidence>
<dbReference type="PANTHER" id="PTHR23033:SF14">
    <property type="entry name" value="GLYCOPROTEIN-N-ACETYLGALACTOSAMINE 3-BETA-GALACTOSYLTRANSFERASE 1-RELATED"/>
    <property type="match status" value="1"/>
</dbReference>
<dbReference type="GO" id="GO:0016020">
    <property type="term" value="C:membrane"/>
    <property type="evidence" value="ECO:0007669"/>
    <property type="project" value="UniProtKB-SubCell"/>
</dbReference>
<dbReference type="GO" id="GO:0016263">
    <property type="term" value="F:glycoprotein-N-acetylgalactosamine 3-beta-galactosyltransferase activity"/>
    <property type="evidence" value="ECO:0007669"/>
    <property type="project" value="TreeGrafter"/>
</dbReference>
<reference evidence="8 9" key="2">
    <citation type="submission" date="2018-11" db="EMBL/GenBank/DDBJ databases">
        <authorList>
            <consortium name="Pathogen Informatics"/>
        </authorList>
    </citation>
    <scope>NUCLEOTIDE SEQUENCE [LARGE SCALE GENOMIC DNA]</scope>
</reference>
<dbReference type="Proteomes" id="UP000278807">
    <property type="component" value="Unassembled WGS sequence"/>
</dbReference>
<evidence type="ECO:0000313" key="9">
    <source>
        <dbReference type="Proteomes" id="UP000278807"/>
    </source>
</evidence>
<evidence type="ECO:0000313" key="8">
    <source>
        <dbReference type="EMBL" id="VDN99643.1"/>
    </source>
</evidence>